<keyword evidence="2" id="KW-0575">Peroxidase</keyword>
<dbReference type="PANTHER" id="PTHR34846:SF10">
    <property type="entry name" value="CYTOPLASMIC PROTEIN"/>
    <property type="match status" value="1"/>
</dbReference>
<keyword evidence="2" id="KW-0560">Oxidoreductase</keyword>
<dbReference type="PANTHER" id="PTHR34846">
    <property type="entry name" value="4-CARBOXYMUCONOLACTONE DECARBOXYLASE FAMILY PROTEIN (AFU_ORTHOLOGUE AFUA_6G11590)"/>
    <property type="match status" value="1"/>
</dbReference>
<dbReference type="Gene3D" id="1.20.1290.10">
    <property type="entry name" value="AhpD-like"/>
    <property type="match status" value="1"/>
</dbReference>
<gene>
    <name evidence="2" type="ORF">ACTIVE_2866</name>
</gene>
<dbReference type="Proteomes" id="UP000501240">
    <property type="component" value="Chromosome"/>
</dbReference>
<dbReference type="RefSeq" id="WP_173095537.1">
    <property type="nucleotide sequence ID" value="NZ_CP053892.1"/>
</dbReference>
<reference evidence="2 3" key="1">
    <citation type="submission" date="2020-05" db="EMBL/GenBank/DDBJ databases">
        <title>Actinomadura verrucosospora NRRL-B18236 (PFL_A860) Genome sequencing and assembly.</title>
        <authorList>
            <person name="Samborskyy M."/>
        </authorList>
    </citation>
    <scope>NUCLEOTIDE SEQUENCE [LARGE SCALE GENOMIC DNA]</scope>
    <source>
        <strain evidence="2 3">NRRL:B18236</strain>
    </source>
</reference>
<feature type="domain" description="Carboxymuconolactone decarboxylase-like" evidence="1">
    <location>
        <begin position="13"/>
        <end position="94"/>
    </location>
</feature>
<accession>A0A7D4ALB4</accession>
<dbReference type="InterPro" id="IPR029032">
    <property type="entry name" value="AhpD-like"/>
</dbReference>
<evidence type="ECO:0000313" key="3">
    <source>
        <dbReference type="Proteomes" id="UP000501240"/>
    </source>
</evidence>
<dbReference type="SUPFAM" id="SSF69118">
    <property type="entry name" value="AhpD-like"/>
    <property type="match status" value="1"/>
</dbReference>
<evidence type="ECO:0000259" key="1">
    <source>
        <dbReference type="Pfam" id="PF02627"/>
    </source>
</evidence>
<dbReference type="InterPro" id="IPR004675">
    <property type="entry name" value="AhpD_core"/>
</dbReference>
<dbReference type="EMBL" id="CP053892">
    <property type="protein sequence ID" value="QKG21228.1"/>
    <property type="molecule type" value="Genomic_DNA"/>
</dbReference>
<dbReference type="NCBIfam" id="TIGR00778">
    <property type="entry name" value="ahpD_dom"/>
    <property type="match status" value="1"/>
</dbReference>
<keyword evidence="3" id="KW-1185">Reference proteome</keyword>
<sequence>MTAPRIDVHGAAPDVHAAMADLDALASGPLDPLLAELVRIRASQINGCGLCLSIHTRVALTAGERQERLQAVAAWRTSPLFTDAERAALELAEAMTRITDAGVPDDVFAAAREHFDETRLTHLLWTIAAINAWNRVGIAASAPA</sequence>
<protein>
    <submittedName>
        <fullName evidence="2">Alkylhydroperoxidase AhpD core</fullName>
    </submittedName>
</protein>
<proteinExistence type="predicted"/>
<dbReference type="Pfam" id="PF02627">
    <property type="entry name" value="CMD"/>
    <property type="match status" value="1"/>
</dbReference>
<evidence type="ECO:0000313" key="2">
    <source>
        <dbReference type="EMBL" id="QKG21228.1"/>
    </source>
</evidence>
<name>A0A7D4ALB4_ACTVE</name>
<dbReference type="InterPro" id="IPR003779">
    <property type="entry name" value="CMD-like"/>
</dbReference>
<dbReference type="GO" id="GO:0051920">
    <property type="term" value="F:peroxiredoxin activity"/>
    <property type="evidence" value="ECO:0007669"/>
    <property type="project" value="InterPro"/>
</dbReference>
<organism evidence="2 3">
    <name type="scientific">Actinomadura verrucosospora</name>
    <dbReference type="NCBI Taxonomy" id="46165"/>
    <lineage>
        <taxon>Bacteria</taxon>
        <taxon>Bacillati</taxon>
        <taxon>Actinomycetota</taxon>
        <taxon>Actinomycetes</taxon>
        <taxon>Streptosporangiales</taxon>
        <taxon>Thermomonosporaceae</taxon>
        <taxon>Actinomadura</taxon>
    </lineage>
</organism>
<dbReference type="AlphaFoldDB" id="A0A7D4ALB4"/>